<reference evidence="3" key="1">
    <citation type="submission" date="2016-10" db="EMBL/GenBank/DDBJ databases">
        <authorList>
            <person name="Varghese N."/>
            <person name="Submissions S."/>
        </authorList>
    </citation>
    <scope>NUCLEOTIDE SEQUENCE [LARGE SCALE GENOMIC DNA]</scope>
    <source>
        <strain evidence="3">DSM 28881</strain>
    </source>
</reference>
<evidence type="ECO:0000313" key="3">
    <source>
        <dbReference type="Proteomes" id="UP000199559"/>
    </source>
</evidence>
<keyword evidence="1" id="KW-0812">Transmembrane</keyword>
<feature type="transmembrane region" description="Helical" evidence="1">
    <location>
        <begin position="6"/>
        <end position="25"/>
    </location>
</feature>
<keyword evidence="1" id="KW-0472">Membrane</keyword>
<keyword evidence="3" id="KW-1185">Reference proteome</keyword>
<proteinExistence type="predicted"/>
<evidence type="ECO:0000256" key="1">
    <source>
        <dbReference type="SAM" id="Phobius"/>
    </source>
</evidence>
<organism evidence="2 3">
    <name type="scientific">Olleya namhaensis</name>
    <dbReference type="NCBI Taxonomy" id="1144750"/>
    <lineage>
        <taxon>Bacteria</taxon>
        <taxon>Pseudomonadati</taxon>
        <taxon>Bacteroidota</taxon>
        <taxon>Flavobacteriia</taxon>
        <taxon>Flavobacteriales</taxon>
        <taxon>Flavobacteriaceae</taxon>
    </lineage>
</organism>
<keyword evidence="1" id="KW-1133">Transmembrane helix</keyword>
<evidence type="ECO:0000313" key="2">
    <source>
        <dbReference type="EMBL" id="SFI93440.1"/>
    </source>
</evidence>
<dbReference type="EMBL" id="FORM01000003">
    <property type="protein sequence ID" value="SFI93440.1"/>
    <property type="molecule type" value="Genomic_DNA"/>
</dbReference>
<dbReference type="AlphaFoldDB" id="A0A1I3M9D7"/>
<dbReference type="Proteomes" id="UP000199559">
    <property type="component" value="Unassembled WGS sequence"/>
</dbReference>
<sequence length="60" mass="7370">MLAFQIIYCILITLMFLFPIYRSYILRRKWNKALSQFDTKNSKIESIDLFNYKTNNNHIY</sequence>
<name>A0A1I3M9D7_9FLAO</name>
<protein>
    <submittedName>
        <fullName evidence="2">Uncharacterized protein</fullName>
    </submittedName>
</protein>
<dbReference type="STRING" id="1144750.SAMN05443431_10358"/>
<accession>A0A1I3M9D7</accession>
<gene>
    <name evidence="2" type="ORF">SAMN05443431_10358</name>
</gene>